<evidence type="ECO:0000313" key="4">
    <source>
        <dbReference type="EMBL" id="CAE6423153.1"/>
    </source>
</evidence>
<dbReference type="Proteomes" id="UP000663861">
    <property type="component" value="Unassembled WGS sequence"/>
</dbReference>
<dbReference type="SUPFAM" id="SSF82153">
    <property type="entry name" value="FAS1 domain"/>
    <property type="match status" value="2"/>
</dbReference>
<evidence type="ECO:0000256" key="2">
    <source>
        <dbReference type="SAM" id="SignalP"/>
    </source>
</evidence>
<dbReference type="PANTHER" id="PTHR10900">
    <property type="entry name" value="PERIOSTIN-RELATED"/>
    <property type="match status" value="1"/>
</dbReference>
<evidence type="ECO:0000313" key="5">
    <source>
        <dbReference type="Proteomes" id="UP000663861"/>
    </source>
</evidence>
<proteinExistence type="predicted"/>
<name>A0A8H2XEQ3_9AGAM</name>
<dbReference type="GO" id="GO:0005615">
    <property type="term" value="C:extracellular space"/>
    <property type="evidence" value="ECO:0007669"/>
    <property type="project" value="TreeGrafter"/>
</dbReference>
<dbReference type="SMART" id="SM00554">
    <property type="entry name" value="FAS1"/>
    <property type="match status" value="2"/>
</dbReference>
<dbReference type="InterPro" id="IPR036378">
    <property type="entry name" value="FAS1_dom_sf"/>
</dbReference>
<gene>
    <name evidence="4" type="ORF">RDB_LOCUS15987</name>
</gene>
<feature type="chain" id="PRO_5034302606" description="FAS1 domain-containing protein" evidence="2">
    <location>
        <begin position="17"/>
        <end position="387"/>
    </location>
</feature>
<comment type="caution">
    <text evidence="4">The sequence shown here is derived from an EMBL/GenBank/DDBJ whole genome shotgun (WGS) entry which is preliminary data.</text>
</comment>
<dbReference type="Pfam" id="PF02469">
    <property type="entry name" value="Fasciclin"/>
    <property type="match status" value="2"/>
</dbReference>
<dbReference type="GO" id="GO:0016236">
    <property type="term" value="P:macroautophagy"/>
    <property type="evidence" value="ECO:0007669"/>
    <property type="project" value="TreeGrafter"/>
</dbReference>
<keyword evidence="1" id="KW-1133">Transmembrane helix</keyword>
<feature type="domain" description="FAS1" evidence="3">
    <location>
        <begin position="179"/>
        <end position="312"/>
    </location>
</feature>
<keyword evidence="1" id="KW-0472">Membrane</keyword>
<feature type="transmembrane region" description="Helical" evidence="1">
    <location>
        <begin position="363"/>
        <end position="386"/>
    </location>
</feature>
<evidence type="ECO:0000259" key="3">
    <source>
        <dbReference type="PROSITE" id="PS50213"/>
    </source>
</evidence>
<organism evidence="4 5">
    <name type="scientific">Rhizoctonia solani</name>
    <dbReference type="NCBI Taxonomy" id="456999"/>
    <lineage>
        <taxon>Eukaryota</taxon>
        <taxon>Fungi</taxon>
        <taxon>Dikarya</taxon>
        <taxon>Basidiomycota</taxon>
        <taxon>Agaricomycotina</taxon>
        <taxon>Agaricomycetes</taxon>
        <taxon>Cantharellales</taxon>
        <taxon>Ceratobasidiaceae</taxon>
        <taxon>Rhizoctonia</taxon>
    </lineage>
</organism>
<protein>
    <recommendedName>
        <fullName evidence="3">FAS1 domain-containing protein</fullName>
    </recommendedName>
</protein>
<dbReference type="InterPro" id="IPR050904">
    <property type="entry name" value="Adhesion/Biosynth-related"/>
</dbReference>
<keyword evidence="1" id="KW-0812">Transmembrane</keyword>
<reference evidence="4" key="1">
    <citation type="submission" date="2021-01" db="EMBL/GenBank/DDBJ databases">
        <authorList>
            <person name="Kaushik A."/>
        </authorList>
    </citation>
    <scope>NUCLEOTIDE SEQUENCE</scope>
    <source>
        <strain evidence="4">AG4-RS23</strain>
    </source>
</reference>
<dbReference type="InterPro" id="IPR000782">
    <property type="entry name" value="FAS1_domain"/>
</dbReference>
<dbReference type="Gene3D" id="2.30.180.10">
    <property type="entry name" value="FAS1 domain"/>
    <property type="match status" value="2"/>
</dbReference>
<accession>A0A8H2XEQ3</accession>
<evidence type="ECO:0000256" key="1">
    <source>
        <dbReference type="SAM" id="Phobius"/>
    </source>
</evidence>
<dbReference type="EMBL" id="CAJMWY010000232">
    <property type="protein sequence ID" value="CAE6423153.1"/>
    <property type="molecule type" value="Genomic_DNA"/>
</dbReference>
<feature type="domain" description="FAS1" evidence="3">
    <location>
        <begin position="8"/>
        <end position="177"/>
    </location>
</feature>
<dbReference type="AlphaFoldDB" id="A0A8H2XEQ3"/>
<sequence>MRSCVLLAALAASALAQDVNTTYLTGLLGALNGLGLTSLVSVAGSVANNTNGGTALLAQLSQGSKTVFAPSNEAFGRVPQNVSSNTALLTSILSYHIVEGRYNASDFAREPNHTIVRTYLTNSSLVNLEGGKGQVLVIERDDGNDNDVNILFADDDVDVERTATYENLIIHVVDDVLTPPGTISEVARELELSGLPSALQTTNLLAPLEAAQGITIFAPTNQAFNAALAALGSQAQNASVISAVLANHVINGTTVYSTGITAQSFASAGGQPFSFSTNSSGTYVTSGSSSARITRADIPVRNGVIHLIDNVLANTASNPEAAASAVASQSSVAATATSIPGATTAAGGSSPSNNASIRTAGTLPGAAALFSVLAAGMGALLGGMLVL</sequence>
<dbReference type="GO" id="GO:0000329">
    <property type="term" value="C:fungal-type vacuole membrane"/>
    <property type="evidence" value="ECO:0007669"/>
    <property type="project" value="TreeGrafter"/>
</dbReference>
<dbReference type="PROSITE" id="PS50213">
    <property type="entry name" value="FAS1"/>
    <property type="match status" value="2"/>
</dbReference>
<feature type="signal peptide" evidence="2">
    <location>
        <begin position="1"/>
        <end position="16"/>
    </location>
</feature>
<keyword evidence="2" id="KW-0732">Signal</keyword>
<dbReference type="PANTHER" id="PTHR10900:SF122">
    <property type="entry name" value="FAS1 DOMAIN-CONTAINING PROTEIN"/>
    <property type="match status" value="1"/>
</dbReference>